<sequence length="194" mass="23052">MLKKHIEIEKKKTNMYMKRWIRVKTKTGQECMDTPRKKTRKLLRGLRLSKVQLTRKEEREEKKKTTKNVKRTLLYHFALNDALRNKYRKEKGQKKKTLTEIATMKVLQKYQLVTKTKKAMGLSHDQTKRRLSTGSLTGRLFRKIQNFYERDENSQINAGIKETVTKNKVKKQKKSSNERCSAASRKICNRDSRC</sequence>
<proteinExistence type="predicted"/>
<accession>A0AAN8KCG2</accession>
<protein>
    <submittedName>
        <fullName evidence="1">Uncharacterized protein</fullName>
    </submittedName>
</protein>
<dbReference type="Proteomes" id="UP001347796">
    <property type="component" value="Unassembled WGS sequence"/>
</dbReference>
<name>A0AAN8KCG2_PATCE</name>
<evidence type="ECO:0000313" key="2">
    <source>
        <dbReference type="Proteomes" id="UP001347796"/>
    </source>
</evidence>
<organism evidence="1 2">
    <name type="scientific">Patella caerulea</name>
    <name type="common">Rayed Mediterranean limpet</name>
    <dbReference type="NCBI Taxonomy" id="87958"/>
    <lineage>
        <taxon>Eukaryota</taxon>
        <taxon>Metazoa</taxon>
        <taxon>Spiralia</taxon>
        <taxon>Lophotrochozoa</taxon>
        <taxon>Mollusca</taxon>
        <taxon>Gastropoda</taxon>
        <taxon>Patellogastropoda</taxon>
        <taxon>Patelloidea</taxon>
        <taxon>Patellidae</taxon>
        <taxon>Patella</taxon>
    </lineage>
</organism>
<comment type="caution">
    <text evidence="1">The sequence shown here is derived from an EMBL/GenBank/DDBJ whole genome shotgun (WGS) entry which is preliminary data.</text>
</comment>
<keyword evidence="2" id="KW-1185">Reference proteome</keyword>
<dbReference type="EMBL" id="JAZGQO010000002">
    <property type="protein sequence ID" value="KAK6190769.1"/>
    <property type="molecule type" value="Genomic_DNA"/>
</dbReference>
<gene>
    <name evidence="1" type="ORF">SNE40_002562</name>
</gene>
<evidence type="ECO:0000313" key="1">
    <source>
        <dbReference type="EMBL" id="KAK6190769.1"/>
    </source>
</evidence>
<dbReference type="AlphaFoldDB" id="A0AAN8KCG2"/>
<reference evidence="1 2" key="1">
    <citation type="submission" date="2024-01" db="EMBL/GenBank/DDBJ databases">
        <title>The genome of the rayed Mediterranean limpet Patella caerulea (Linnaeus, 1758).</title>
        <authorList>
            <person name="Anh-Thu Weber A."/>
            <person name="Halstead-Nussloch G."/>
        </authorList>
    </citation>
    <scope>NUCLEOTIDE SEQUENCE [LARGE SCALE GENOMIC DNA]</scope>
    <source>
        <strain evidence="1">AATW-2023a</strain>
        <tissue evidence="1">Whole specimen</tissue>
    </source>
</reference>